<protein>
    <submittedName>
        <fullName evidence="1">DNA-directed RNA polymerase</fullName>
    </submittedName>
</protein>
<keyword evidence="1" id="KW-0804">Transcription</keyword>
<accession>A0A8S5PFN0</accession>
<organism evidence="1">
    <name type="scientific">Siphoviridae sp. ctMkg9</name>
    <dbReference type="NCBI Taxonomy" id="2825463"/>
    <lineage>
        <taxon>Viruses</taxon>
        <taxon>Duplodnaviria</taxon>
        <taxon>Heunggongvirae</taxon>
        <taxon>Uroviricota</taxon>
        <taxon>Caudoviricetes</taxon>
    </lineage>
</organism>
<keyword evidence="1" id="KW-0240">DNA-directed RNA polymerase</keyword>
<dbReference type="GO" id="GO:0000428">
    <property type="term" value="C:DNA-directed RNA polymerase complex"/>
    <property type="evidence" value="ECO:0007669"/>
    <property type="project" value="UniProtKB-KW"/>
</dbReference>
<name>A0A8S5PFN0_9CAUD</name>
<reference evidence="1" key="1">
    <citation type="journal article" date="2021" name="Proc. Natl. Acad. Sci. U.S.A.">
        <title>A Catalog of Tens of Thousands of Viruses from Human Metagenomes Reveals Hidden Associations with Chronic Diseases.</title>
        <authorList>
            <person name="Tisza M.J."/>
            <person name="Buck C.B."/>
        </authorList>
    </citation>
    <scope>NUCLEOTIDE SEQUENCE</scope>
    <source>
        <strain evidence="1">CtMkg9</strain>
    </source>
</reference>
<sequence length="59" mass="7165">MKECNFIRKDDYDYIIYECSNCKEVWYFEYGTPEDNSYNYCPKCGAKIVKVIELEEEEL</sequence>
<proteinExistence type="predicted"/>
<evidence type="ECO:0000313" key="1">
    <source>
        <dbReference type="EMBL" id="DAE05429.1"/>
    </source>
</evidence>
<dbReference type="EMBL" id="BK015410">
    <property type="protein sequence ID" value="DAE05429.1"/>
    <property type="molecule type" value="Genomic_DNA"/>
</dbReference>